<dbReference type="EMBL" id="BAABKB010000021">
    <property type="protein sequence ID" value="GAA5020941.1"/>
    <property type="molecule type" value="Genomic_DNA"/>
</dbReference>
<reference evidence="3" key="1">
    <citation type="journal article" date="2019" name="Int. J. Syst. Evol. Microbiol.">
        <title>The Global Catalogue of Microorganisms (GCM) 10K type strain sequencing project: providing services to taxonomists for standard genome sequencing and annotation.</title>
        <authorList>
            <consortium name="The Broad Institute Genomics Platform"/>
            <consortium name="The Broad Institute Genome Sequencing Center for Infectious Disease"/>
            <person name="Wu L."/>
            <person name="Ma J."/>
        </authorList>
    </citation>
    <scope>NUCLEOTIDE SEQUENCE [LARGE SCALE GENOMIC DNA]</scope>
    <source>
        <strain evidence="3">JCM 18409</strain>
    </source>
</reference>
<evidence type="ECO:0000256" key="1">
    <source>
        <dbReference type="SAM" id="MobiDB-lite"/>
    </source>
</evidence>
<dbReference type="Proteomes" id="UP001501759">
    <property type="component" value="Unassembled WGS sequence"/>
</dbReference>
<protein>
    <submittedName>
        <fullName evidence="2">Uncharacterized protein</fullName>
    </submittedName>
</protein>
<proteinExistence type="predicted"/>
<keyword evidence="3" id="KW-1185">Reference proteome</keyword>
<gene>
    <name evidence="2" type="ORF">GCM10023335_51280</name>
</gene>
<name>A0ABP9J593_9ACTN</name>
<evidence type="ECO:0000313" key="2">
    <source>
        <dbReference type="EMBL" id="GAA5020941.1"/>
    </source>
</evidence>
<sequence>MMPWWGTSWRRRTERGRAVPAPEPTAGALGTERREACAYQLGGVMTQIEVAGSSPGLTYQCGVLEEYVMESPASSR</sequence>
<evidence type="ECO:0000313" key="3">
    <source>
        <dbReference type="Proteomes" id="UP001501759"/>
    </source>
</evidence>
<accession>A0ABP9J593</accession>
<feature type="region of interest" description="Disordered" evidence="1">
    <location>
        <begin position="1"/>
        <end position="28"/>
    </location>
</feature>
<comment type="caution">
    <text evidence="2">The sequence shown here is derived from an EMBL/GenBank/DDBJ whole genome shotgun (WGS) entry which is preliminary data.</text>
</comment>
<organism evidence="2 3">
    <name type="scientific">Streptomyces siamensis</name>
    <dbReference type="NCBI Taxonomy" id="1274986"/>
    <lineage>
        <taxon>Bacteria</taxon>
        <taxon>Bacillati</taxon>
        <taxon>Actinomycetota</taxon>
        <taxon>Actinomycetes</taxon>
        <taxon>Kitasatosporales</taxon>
        <taxon>Streptomycetaceae</taxon>
        <taxon>Streptomyces</taxon>
    </lineage>
</organism>